<name>A0AC60PR49_IXOPE</name>
<reference evidence="1 2" key="1">
    <citation type="journal article" date="2020" name="Cell">
        <title>Large-Scale Comparative Analyses of Tick Genomes Elucidate Their Genetic Diversity and Vector Capacities.</title>
        <authorList>
            <consortium name="Tick Genome and Microbiome Consortium (TIGMIC)"/>
            <person name="Jia N."/>
            <person name="Wang J."/>
            <person name="Shi W."/>
            <person name="Du L."/>
            <person name="Sun Y."/>
            <person name="Zhan W."/>
            <person name="Jiang J.F."/>
            <person name="Wang Q."/>
            <person name="Zhang B."/>
            <person name="Ji P."/>
            <person name="Bell-Sakyi L."/>
            <person name="Cui X.M."/>
            <person name="Yuan T.T."/>
            <person name="Jiang B.G."/>
            <person name="Yang W.F."/>
            <person name="Lam T.T."/>
            <person name="Chang Q.C."/>
            <person name="Ding S.J."/>
            <person name="Wang X.J."/>
            <person name="Zhu J.G."/>
            <person name="Ruan X.D."/>
            <person name="Zhao L."/>
            <person name="Wei J.T."/>
            <person name="Ye R.Z."/>
            <person name="Que T.C."/>
            <person name="Du C.H."/>
            <person name="Zhou Y.H."/>
            <person name="Cheng J.X."/>
            <person name="Dai P.F."/>
            <person name="Guo W.B."/>
            <person name="Han X.H."/>
            <person name="Huang E.J."/>
            <person name="Li L.F."/>
            <person name="Wei W."/>
            <person name="Gao Y.C."/>
            <person name="Liu J.Z."/>
            <person name="Shao H.Z."/>
            <person name="Wang X."/>
            <person name="Wang C.C."/>
            <person name="Yang T.C."/>
            <person name="Huo Q.B."/>
            <person name="Li W."/>
            <person name="Chen H.Y."/>
            <person name="Chen S.E."/>
            <person name="Zhou L.G."/>
            <person name="Ni X.B."/>
            <person name="Tian J.H."/>
            <person name="Sheng Y."/>
            <person name="Liu T."/>
            <person name="Pan Y.S."/>
            <person name="Xia L.Y."/>
            <person name="Li J."/>
            <person name="Zhao F."/>
            <person name="Cao W.C."/>
        </authorList>
    </citation>
    <scope>NUCLEOTIDE SEQUENCE [LARGE SCALE GENOMIC DNA]</scope>
    <source>
        <strain evidence="1">Iper-2018</strain>
    </source>
</reference>
<organism evidence="1 2">
    <name type="scientific">Ixodes persulcatus</name>
    <name type="common">Taiga tick</name>
    <dbReference type="NCBI Taxonomy" id="34615"/>
    <lineage>
        <taxon>Eukaryota</taxon>
        <taxon>Metazoa</taxon>
        <taxon>Ecdysozoa</taxon>
        <taxon>Arthropoda</taxon>
        <taxon>Chelicerata</taxon>
        <taxon>Arachnida</taxon>
        <taxon>Acari</taxon>
        <taxon>Parasitiformes</taxon>
        <taxon>Ixodida</taxon>
        <taxon>Ixodoidea</taxon>
        <taxon>Ixodidae</taxon>
        <taxon>Ixodinae</taxon>
        <taxon>Ixodes</taxon>
    </lineage>
</organism>
<dbReference type="Proteomes" id="UP000805193">
    <property type="component" value="Unassembled WGS sequence"/>
</dbReference>
<keyword evidence="2" id="KW-1185">Reference proteome</keyword>
<accession>A0AC60PR49</accession>
<dbReference type="EMBL" id="JABSTQ010010087">
    <property type="protein sequence ID" value="KAG0423559.1"/>
    <property type="molecule type" value="Genomic_DNA"/>
</dbReference>
<comment type="caution">
    <text evidence="1">The sequence shown here is derived from an EMBL/GenBank/DDBJ whole genome shotgun (WGS) entry which is preliminary data.</text>
</comment>
<protein>
    <submittedName>
        <fullName evidence="1">Uncharacterized protein</fullName>
    </submittedName>
</protein>
<evidence type="ECO:0000313" key="1">
    <source>
        <dbReference type="EMBL" id="KAG0423559.1"/>
    </source>
</evidence>
<evidence type="ECO:0000313" key="2">
    <source>
        <dbReference type="Proteomes" id="UP000805193"/>
    </source>
</evidence>
<sequence length="419" mass="44813">MSRRDADNPANSQRAADSDDNEFGEFEGFEGAVGGVVAHPAPSPWATFPDLIRVRTSPGGTANNIANDGLLPQHPEADNPSGSRSRNQNPPDVSLHASGSNSNNDDVNLLNFIPGSHQRVGALPDMAVESELRHSMQALSTSSSASSSSGAPRDHIAEVRPTLRGSTHGRGGAEPGTLASMAAANVQRTSGLPRSNRASCAARDSSPARDWIPDAALGADAVTLAASLRESNAALTRRLSASESRVRELESQLRELRERESRSDRHSQDVVRELEAIRDTLAAHERATRSLAERVQLGNTDREADTSGDKKPNAEGCSDSRTSMEDRLAGIEASLERLCTQVSNLPALDREPAGGASAAGLLTREDIAQAVQEVLSRQSTQQKSLLEDERRRLMQSFAESFQVAISQFLQSLNSDNLDS</sequence>
<proteinExistence type="predicted"/>
<gene>
    <name evidence="1" type="ORF">HPB47_000667</name>
</gene>